<organism evidence="18 19">
    <name type="scientific">Neolamprologus brichardi</name>
    <name type="common">Fairy cichlid</name>
    <name type="synonym">Lamprologus brichardi</name>
    <dbReference type="NCBI Taxonomy" id="32507"/>
    <lineage>
        <taxon>Eukaryota</taxon>
        <taxon>Metazoa</taxon>
        <taxon>Chordata</taxon>
        <taxon>Craniata</taxon>
        <taxon>Vertebrata</taxon>
        <taxon>Euteleostomi</taxon>
        <taxon>Actinopterygii</taxon>
        <taxon>Neopterygii</taxon>
        <taxon>Teleostei</taxon>
        <taxon>Neoteleostei</taxon>
        <taxon>Acanthomorphata</taxon>
        <taxon>Ovalentaria</taxon>
        <taxon>Cichlomorphae</taxon>
        <taxon>Cichliformes</taxon>
        <taxon>Cichlidae</taxon>
        <taxon>African cichlids</taxon>
        <taxon>Pseudocrenilabrinae</taxon>
        <taxon>Lamprologini</taxon>
        <taxon>Neolamprologus</taxon>
    </lineage>
</organism>
<dbReference type="InterPro" id="IPR043128">
    <property type="entry name" value="Rev_trsase/Diguanyl_cyclase"/>
</dbReference>
<feature type="region of interest" description="Disordered" evidence="15">
    <location>
        <begin position="192"/>
        <end position="239"/>
    </location>
</feature>
<keyword evidence="8 13" id="KW-0227">DNA damage</keyword>
<evidence type="ECO:0000313" key="18">
    <source>
        <dbReference type="Ensembl" id="ENSNBRP00000004881.1"/>
    </source>
</evidence>
<proteinExistence type="inferred from homology"/>
<dbReference type="Gene3D" id="3.40.50.10190">
    <property type="entry name" value="BRCT domain"/>
    <property type="match status" value="1"/>
</dbReference>
<reference evidence="18" key="2">
    <citation type="submission" date="2025-09" db="UniProtKB">
        <authorList>
            <consortium name="Ensembl"/>
        </authorList>
    </citation>
    <scope>IDENTIFICATION</scope>
</reference>
<feature type="compositionally biased region" description="Polar residues" evidence="15">
    <location>
        <begin position="194"/>
        <end position="211"/>
    </location>
</feature>
<accession>A0A3Q4G902</accession>
<reference evidence="18" key="1">
    <citation type="submission" date="2025-08" db="UniProtKB">
        <authorList>
            <consortium name="Ensembl"/>
        </authorList>
    </citation>
    <scope>IDENTIFICATION</scope>
</reference>
<feature type="binding site" evidence="14">
    <location>
        <position position="555"/>
    </location>
    <ligand>
        <name>Mg(2+)</name>
        <dbReference type="ChEBI" id="CHEBI:18420"/>
        <label>1</label>
    </ligand>
</feature>
<evidence type="ECO:0000256" key="15">
    <source>
        <dbReference type="SAM" id="MobiDB-lite"/>
    </source>
</evidence>
<dbReference type="Gene3D" id="3.30.1490.100">
    <property type="entry name" value="DNA polymerase, Y-family, little finger domain"/>
    <property type="match status" value="1"/>
</dbReference>
<feature type="binding site" evidence="14">
    <location>
        <position position="405"/>
    </location>
    <ligand>
        <name>Mg(2+)</name>
        <dbReference type="ChEBI" id="CHEBI:18420"/>
        <label>1</label>
    </ligand>
</feature>
<dbReference type="Pfam" id="PF00817">
    <property type="entry name" value="IMS"/>
    <property type="match status" value="2"/>
</dbReference>
<dbReference type="Gene3D" id="6.10.250.1630">
    <property type="match status" value="2"/>
</dbReference>
<dbReference type="Gene3D" id="3.40.1170.60">
    <property type="match status" value="1"/>
</dbReference>
<dbReference type="Pfam" id="PF16589">
    <property type="entry name" value="BRCT_2"/>
    <property type="match status" value="1"/>
</dbReference>
<dbReference type="FunFam" id="3.30.1490.100:FF:000001">
    <property type="entry name" value="DNA repair protein REV1"/>
    <property type="match status" value="1"/>
</dbReference>
<dbReference type="InterPro" id="IPR001126">
    <property type="entry name" value="UmuC"/>
</dbReference>
<dbReference type="Pfam" id="PF16727">
    <property type="entry name" value="REV1_C"/>
    <property type="match status" value="1"/>
</dbReference>
<dbReference type="Bgee" id="ENSNBRG00000003777">
    <property type="expression patterns" value="Expressed in testis and 4 other cell types or tissues"/>
</dbReference>
<dbReference type="InterPro" id="IPR047346">
    <property type="entry name" value="Rev1_UBM1/2"/>
</dbReference>
<evidence type="ECO:0000256" key="10">
    <source>
        <dbReference type="ARBA" id="ARBA00023125"/>
    </source>
</evidence>
<evidence type="ECO:0000256" key="5">
    <source>
        <dbReference type="ARBA" id="ARBA00022679"/>
    </source>
</evidence>
<feature type="binding site" evidence="14">
    <location>
        <position position="556"/>
    </location>
    <ligand>
        <name>Mg(2+)</name>
        <dbReference type="ChEBI" id="CHEBI:18420"/>
        <label>1</label>
    </ligand>
</feature>
<feature type="compositionally biased region" description="Basic and acidic residues" evidence="15">
    <location>
        <begin position="841"/>
        <end position="850"/>
    </location>
</feature>
<dbReference type="Ensembl" id="ENSNBRT00000005033.1">
    <property type="protein sequence ID" value="ENSNBRP00000004881.1"/>
    <property type="gene ID" value="ENSNBRG00000003777.1"/>
</dbReference>
<dbReference type="GO" id="GO:0051880">
    <property type="term" value="F:G-quadruplex DNA binding"/>
    <property type="evidence" value="ECO:0007669"/>
    <property type="project" value="Ensembl"/>
</dbReference>
<dbReference type="GO" id="GO:0006281">
    <property type="term" value="P:DNA repair"/>
    <property type="evidence" value="ECO:0007669"/>
    <property type="project" value="UniProtKB-KW"/>
</dbReference>
<evidence type="ECO:0000256" key="3">
    <source>
        <dbReference type="ARBA" id="ARBA00020399"/>
    </source>
</evidence>
<evidence type="ECO:0000259" key="17">
    <source>
        <dbReference type="PROSITE" id="PS50173"/>
    </source>
</evidence>
<evidence type="ECO:0000256" key="14">
    <source>
        <dbReference type="PIRSR" id="PIRSR036573-2"/>
    </source>
</evidence>
<evidence type="ECO:0000256" key="8">
    <source>
        <dbReference type="ARBA" id="ARBA00022763"/>
    </source>
</evidence>
<dbReference type="PROSITE" id="PS50172">
    <property type="entry name" value="BRCT"/>
    <property type="match status" value="1"/>
</dbReference>
<dbReference type="InterPro" id="IPR012112">
    <property type="entry name" value="REV1"/>
</dbReference>
<dbReference type="CDD" id="cd19318">
    <property type="entry name" value="Rev1_UBM2"/>
    <property type="match status" value="1"/>
</dbReference>
<name>A0A3Q4G902_NEOBR</name>
<dbReference type="GO" id="GO:0003887">
    <property type="term" value="F:DNA-directed DNA polymerase activity"/>
    <property type="evidence" value="ECO:0007669"/>
    <property type="project" value="InterPro"/>
</dbReference>
<dbReference type="PANTHER" id="PTHR45990:SF1">
    <property type="entry name" value="DNA REPAIR PROTEIN REV1"/>
    <property type="match status" value="1"/>
</dbReference>
<dbReference type="FunFam" id="3.40.1170.60:FF:000005">
    <property type="entry name" value="DNA repair protein REV1"/>
    <property type="match status" value="1"/>
</dbReference>
<dbReference type="GeneTree" id="ENSGT00940000156374"/>
<dbReference type="STRING" id="32507.ENSNBRP00000004881"/>
<feature type="region of interest" description="Disordered" evidence="15">
    <location>
        <begin position="1005"/>
        <end position="1075"/>
    </location>
</feature>
<dbReference type="FunFam" id="3.30.70.270:FF:000005">
    <property type="entry name" value="DNA repair protein REV1"/>
    <property type="match status" value="1"/>
</dbReference>
<dbReference type="AlphaFoldDB" id="A0A3Q4G902"/>
<dbReference type="SUPFAM" id="SSF56672">
    <property type="entry name" value="DNA/RNA polymerases"/>
    <property type="match status" value="1"/>
</dbReference>
<comment type="cofactor">
    <cofactor evidence="14">
        <name>Mg(2+)</name>
        <dbReference type="ChEBI" id="CHEBI:18420"/>
    </cofactor>
    <text evidence="14">Binds 2 magnesium ions.</text>
</comment>
<feature type="region of interest" description="Disordered" evidence="15">
    <location>
        <begin position="302"/>
        <end position="323"/>
    </location>
</feature>
<feature type="domain" description="UmuC" evidence="17">
    <location>
        <begin position="401"/>
        <end position="638"/>
    </location>
</feature>
<protein>
    <recommendedName>
        <fullName evidence="3 13">DNA repair protein REV1</fullName>
        <ecNumber evidence="13">2.7.7.-</ecNumber>
    </recommendedName>
</protein>
<dbReference type="PIRSF" id="PIRSF036573">
    <property type="entry name" value="REV1"/>
    <property type="match status" value="1"/>
</dbReference>
<dbReference type="InterPro" id="IPR036775">
    <property type="entry name" value="DNA_pol_Y-fam_lit_finger_sf"/>
</dbReference>
<feature type="domain" description="BRCT" evidence="16">
    <location>
        <begin position="40"/>
        <end position="127"/>
    </location>
</feature>
<dbReference type="CDD" id="cd01701">
    <property type="entry name" value="PolY_Rev1"/>
    <property type="match status" value="1"/>
</dbReference>
<dbReference type="OMA" id="IKNGMWM"/>
<evidence type="ECO:0000256" key="7">
    <source>
        <dbReference type="ARBA" id="ARBA00022723"/>
    </source>
</evidence>
<dbReference type="PANTHER" id="PTHR45990">
    <property type="entry name" value="DNA REPAIR PROTEIN REV1"/>
    <property type="match status" value="1"/>
</dbReference>
<dbReference type="GO" id="GO:0017125">
    <property type="term" value="F:deoxycytidyl transferase activity"/>
    <property type="evidence" value="ECO:0007669"/>
    <property type="project" value="TreeGrafter"/>
</dbReference>
<keyword evidence="7 14" id="KW-0479">Metal-binding</keyword>
<dbReference type="Pfam" id="PF14377">
    <property type="entry name" value="UBM"/>
    <property type="match status" value="2"/>
</dbReference>
<dbReference type="Gene3D" id="1.20.58.1280">
    <property type="entry name" value="DNA repair protein Rev1, C-terminal domain"/>
    <property type="match status" value="1"/>
</dbReference>
<comment type="subcellular location">
    <subcellularLocation>
        <location evidence="1 13">Nucleus</location>
    </subcellularLocation>
</comment>
<evidence type="ECO:0000256" key="1">
    <source>
        <dbReference type="ARBA" id="ARBA00004123"/>
    </source>
</evidence>
<dbReference type="CDD" id="cd17719">
    <property type="entry name" value="BRCT_Rev1"/>
    <property type="match status" value="1"/>
</dbReference>
<dbReference type="InterPro" id="IPR025527">
    <property type="entry name" value="HUWE1/Rev1_UBM"/>
</dbReference>
<evidence type="ECO:0000256" key="4">
    <source>
        <dbReference type="ARBA" id="ARBA00022634"/>
    </source>
</evidence>
<dbReference type="GO" id="GO:0003684">
    <property type="term" value="F:damaged DNA binding"/>
    <property type="evidence" value="ECO:0007669"/>
    <property type="project" value="UniProtKB-UniRule"/>
</dbReference>
<dbReference type="Gene3D" id="3.30.70.270">
    <property type="match status" value="2"/>
</dbReference>
<dbReference type="InterPro" id="IPR017961">
    <property type="entry name" value="DNA_pol_Y-fam_little_finger"/>
</dbReference>
<feature type="compositionally biased region" description="Low complexity" evidence="15">
    <location>
        <begin position="213"/>
        <end position="227"/>
    </location>
</feature>
<keyword evidence="4 13" id="KW-0237">DNA synthesis</keyword>
<evidence type="ECO:0000313" key="19">
    <source>
        <dbReference type="Proteomes" id="UP000261580"/>
    </source>
</evidence>
<dbReference type="CDD" id="cd12145">
    <property type="entry name" value="Rev1_C"/>
    <property type="match status" value="1"/>
</dbReference>
<evidence type="ECO:0000256" key="2">
    <source>
        <dbReference type="ARBA" id="ARBA00010945"/>
    </source>
</evidence>
<dbReference type="FunFam" id="3.40.50.10190:FF:000009">
    <property type="entry name" value="DNA repair protein REV1"/>
    <property type="match status" value="1"/>
</dbReference>
<evidence type="ECO:0000256" key="13">
    <source>
        <dbReference type="PIRNR" id="PIRNR036573"/>
    </source>
</evidence>
<dbReference type="GO" id="GO:0070987">
    <property type="term" value="P:error-free translesion synthesis"/>
    <property type="evidence" value="ECO:0007669"/>
    <property type="project" value="TreeGrafter"/>
</dbReference>
<dbReference type="Proteomes" id="UP000261580">
    <property type="component" value="Unassembled WGS sequence"/>
</dbReference>
<dbReference type="InterPro" id="IPR053848">
    <property type="entry name" value="IMS_HHH_1"/>
</dbReference>
<dbReference type="SMART" id="SM00292">
    <property type="entry name" value="BRCT"/>
    <property type="match status" value="1"/>
</dbReference>
<evidence type="ECO:0000256" key="6">
    <source>
        <dbReference type="ARBA" id="ARBA00022695"/>
    </source>
</evidence>
<dbReference type="GO" id="GO:0046872">
    <property type="term" value="F:metal ion binding"/>
    <property type="evidence" value="ECO:0007669"/>
    <property type="project" value="UniProtKB-KW"/>
</dbReference>
<sequence>MSRDGWMRKRANGGYMAAKVSKLDEQFRLDAPREKQKEGACSSIFTGVAIYVNGYTDPSADELRRLMMLHGGQFHVYYSRSKTTHIIATNLPNSKIQELKGEKVIRPEWITDSIKAGHLLPYLQYQLYGKHKGPLFPGMTLRQTSEIPGPSHGVLQSNPHLKLNLPQCKIKSPVLNHKKSLCSAQSIPIPVHIPSQSRPQPESIQHSSPARFQSDQSLVLVQQSSSQRANEKRLKPPPPTYQEAIKATESHLFPKQLQAPLQVDMISEKTLSPASRSLSHSPVRLNGSHHNAFTSDSASLSTNNVTFKSEPPMDESSSSKSSAQLLEHTGSLISEFYSHSRLHQISTWRSGFSEYVNELHSKRKGAGGASLPGKERLRKSAAQRSIDTKGSSAQVSVKSCILHVDMDCFFVSVGIRNRPDLKGKPVAVTSNRGQGRGPVRPGANPQLEMEYYQKKYTHPQAEDEIHTTPSQESPDSRTNGVEQDAVALSMAEIASCSYEARQAGVRNGMFFGKAKQLCPALQSVPYDFEAYKEVALNMYETLASYTHDIEALSCDEVLIDGSALLAEVGASPEDLAKAVRADIKEKTGCCASVGMGSNILLARLATRKAKPDGQYFLKSEEVDDFIRDLPVTSLPGVGPVMGRKLALMGVRSCGDLQQVSLSKLQKKFGPRTGQTLFRFCRGLDDRPVRYEKERKSVSAEMNYNIRFTRVDETECFLTNLSMEVQKRLQEAGLRGRRVTLKVMVRKIGAPLEPAKYGGHGICDHLAKTVMLAQSTDSGQLIAAAVIKLFHAMKVEVQDLRGVGIQVQLLEGHQSATQDCRGLRGRSIKEMLLGQGSSARSNNRDAADALQEKTTSSTTVPTANSAPYPLSPAEPVPGTSKEQPACRQTPKHSRTRLNLSIEVPSPSQVDRSVLEALPAELREQVEQSWTRRDGRPNNCHSPGTLVLQIPNQPESPGIVLELPNFSQVDPDVFAALPKELQEELKAAYSRATGVHPQQKNPLLQLKQSGAGIGSGRVKRRYKRKNAVSPLKKGASPLKKRPTTNSPAKSLPPIGKPQEPINIRKTENGPSTSVSKPEIPPAVVKLAARPPPALAGACDLTDIKTLLREWVTTITEPMEEDILQVVKYCTDLIEDKDLEKLDLTMKYMKRLMQQSVESVWSMAFDFILDNVQVVLQQTYGSTLKIA</sequence>
<feature type="compositionally biased region" description="Polar residues" evidence="15">
    <location>
        <begin position="467"/>
        <end position="479"/>
    </location>
</feature>
<feature type="region of interest" description="Disordered" evidence="15">
    <location>
        <begin position="458"/>
        <end position="479"/>
    </location>
</feature>
<keyword evidence="9 14" id="KW-0460">Magnesium</keyword>
<dbReference type="GO" id="GO:0005634">
    <property type="term" value="C:nucleus"/>
    <property type="evidence" value="ECO:0007669"/>
    <property type="project" value="UniProtKB-SubCell"/>
</dbReference>
<feature type="region of interest" description="Disordered" evidence="15">
    <location>
        <begin position="833"/>
        <end position="894"/>
    </location>
</feature>
<feature type="compositionally biased region" description="Basic residues" evidence="15">
    <location>
        <begin position="1015"/>
        <end position="1024"/>
    </location>
</feature>
<dbReference type="Pfam" id="PF21999">
    <property type="entry name" value="IMS_HHH_1"/>
    <property type="match status" value="1"/>
</dbReference>
<dbReference type="Gene3D" id="1.10.150.20">
    <property type="entry name" value="5' to 3' exonuclease, C-terminal subdomain"/>
    <property type="match status" value="1"/>
</dbReference>
<keyword evidence="11 13" id="KW-0234">DNA repair</keyword>
<dbReference type="SUPFAM" id="SSF52113">
    <property type="entry name" value="BRCT domain"/>
    <property type="match status" value="1"/>
</dbReference>
<dbReference type="EC" id="2.7.7.-" evidence="13"/>
<comment type="function">
    <text evidence="13">Deoxycytidyl transferase involved in DNA repair. Transfers a dCMP residue from dCTP to the 3'-end of a DNA primer in a template-dependent reaction. May assist in the first step in the bypass of abasic lesions by the insertion of a nucleotide opposite the lesion. Required for normal induction of mutations by physical and chemical agents.</text>
</comment>
<dbReference type="SUPFAM" id="SSF100879">
    <property type="entry name" value="Lesion bypass DNA polymerase (Y-family), little finger domain"/>
    <property type="match status" value="1"/>
</dbReference>
<keyword evidence="10 13" id="KW-0238">DNA-binding</keyword>
<evidence type="ECO:0000256" key="9">
    <source>
        <dbReference type="ARBA" id="ARBA00022842"/>
    </source>
</evidence>
<dbReference type="InterPro" id="IPR001357">
    <property type="entry name" value="BRCT_dom"/>
</dbReference>
<dbReference type="GO" id="GO:0042276">
    <property type="term" value="P:error-prone translesion synthesis"/>
    <property type="evidence" value="ECO:0007669"/>
    <property type="project" value="InterPro"/>
</dbReference>
<dbReference type="InterPro" id="IPR043502">
    <property type="entry name" value="DNA/RNA_pol_sf"/>
</dbReference>
<keyword evidence="19" id="KW-1185">Reference proteome</keyword>
<keyword evidence="6 13" id="KW-0548">Nucleotidyltransferase</keyword>
<dbReference type="InterPro" id="IPR036420">
    <property type="entry name" value="BRCT_dom_sf"/>
</dbReference>
<dbReference type="FunFam" id="1.20.58.1280:FF:000001">
    <property type="entry name" value="DNA repair protein REV1"/>
    <property type="match status" value="1"/>
</dbReference>
<keyword evidence="12 13" id="KW-0539">Nucleus</keyword>
<feature type="region of interest" description="Disordered" evidence="15">
    <location>
        <begin position="362"/>
        <end position="389"/>
    </location>
</feature>
<evidence type="ECO:0000259" key="16">
    <source>
        <dbReference type="PROSITE" id="PS50172"/>
    </source>
</evidence>
<dbReference type="InterPro" id="IPR031991">
    <property type="entry name" value="Rev1_C"/>
</dbReference>
<keyword evidence="5 13" id="KW-0808">Transferase</keyword>
<dbReference type="Pfam" id="PF11799">
    <property type="entry name" value="IMS_C"/>
    <property type="match status" value="1"/>
</dbReference>
<evidence type="ECO:0000256" key="11">
    <source>
        <dbReference type="ARBA" id="ARBA00023204"/>
    </source>
</evidence>
<comment type="similarity">
    <text evidence="2 13">Belongs to the DNA polymerase type-Y family.</text>
</comment>
<dbReference type="PROSITE" id="PS50173">
    <property type="entry name" value="UMUC"/>
    <property type="match status" value="1"/>
</dbReference>
<evidence type="ECO:0000256" key="12">
    <source>
        <dbReference type="ARBA" id="ARBA00023242"/>
    </source>
</evidence>
<dbReference type="InterPro" id="IPR038401">
    <property type="entry name" value="Rev1_C_sf"/>
</dbReference>
<feature type="compositionally biased region" description="Polar residues" evidence="15">
    <location>
        <begin position="851"/>
        <end position="864"/>
    </location>
</feature>
<feature type="region of interest" description="Disordered" evidence="15">
    <location>
        <begin position="424"/>
        <end position="444"/>
    </location>
</feature>